<dbReference type="Pfam" id="PF10502">
    <property type="entry name" value="Peptidase_S26"/>
    <property type="match status" value="1"/>
</dbReference>
<keyword evidence="6" id="KW-0999">Mitochondrion inner membrane</keyword>
<dbReference type="Gene3D" id="2.10.109.10">
    <property type="entry name" value="Umud Fragment, subunit A"/>
    <property type="match status" value="1"/>
</dbReference>
<dbReference type="GO" id="GO:0006465">
    <property type="term" value="P:signal peptide processing"/>
    <property type="evidence" value="ECO:0007669"/>
    <property type="project" value="InterPro"/>
</dbReference>
<keyword evidence="5 12" id="KW-0812">Transmembrane</keyword>
<name>A0A9P6IE70_9PEZI</name>
<comment type="caution">
    <text evidence="14">The sequence shown here is derived from an EMBL/GenBank/DDBJ whole genome shotgun (WGS) entry which is preliminary data.</text>
</comment>
<dbReference type="GO" id="GO:0042720">
    <property type="term" value="C:mitochondrial inner membrane peptidase complex"/>
    <property type="evidence" value="ECO:0007669"/>
    <property type="project" value="InterPro"/>
</dbReference>
<dbReference type="PANTHER" id="PTHR46041:SF2">
    <property type="entry name" value="MITOCHONDRIAL INNER MEMBRANE PROTEASE SUBUNIT 2"/>
    <property type="match status" value="1"/>
</dbReference>
<dbReference type="EMBL" id="JAATWM020000002">
    <property type="protein sequence ID" value="KAF9881888.1"/>
    <property type="molecule type" value="Genomic_DNA"/>
</dbReference>
<keyword evidence="9" id="KW-0496">Mitochondrion</keyword>
<evidence type="ECO:0000256" key="3">
    <source>
        <dbReference type="ARBA" id="ARBA00013650"/>
    </source>
</evidence>
<dbReference type="GeneID" id="62156828"/>
<keyword evidence="4" id="KW-0645">Protease</keyword>
<dbReference type="SUPFAM" id="SSF51306">
    <property type="entry name" value="LexA/Signal peptidase"/>
    <property type="match status" value="1"/>
</dbReference>
<accession>A0A9P6IE70</accession>
<evidence type="ECO:0000313" key="15">
    <source>
        <dbReference type="Proteomes" id="UP000781932"/>
    </source>
</evidence>
<feature type="transmembrane region" description="Helical" evidence="12">
    <location>
        <begin position="12"/>
        <end position="33"/>
    </location>
</feature>
<evidence type="ECO:0000256" key="5">
    <source>
        <dbReference type="ARBA" id="ARBA00022692"/>
    </source>
</evidence>
<reference evidence="14" key="1">
    <citation type="submission" date="2020-03" db="EMBL/GenBank/DDBJ databases">
        <authorList>
            <person name="He L."/>
        </authorList>
    </citation>
    <scope>NUCLEOTIDE SEQUENCE</scope>
    <source>
        <strain evidence="14">CkLH20</strain>
    </source>
</reference>
<evidence type="ECO:0000256" key="6">
    <source>
        <dbReference type="ARBA" id="ARBA00022792"/>
    </source>
</evidence>
<feature type="active site" evidence="11">
    <location>
        <position position="98"/>
    </location>
</feature>
<dbReference type="GO" id="GO:0004252">
    <property type="term" value="F:serine-type endopeptidase activity"/>
    <property type="evidence" value="ECO:0007669"/>
    <property type="project" value="InterPro"/>
</dbReference>
<protein>
    <recommendedName>
        <fullName evidence="3">Mitochondrial inner membrane protease subunit 2</fullName>
    </recommendedName>
</protein>
<dbReference type="InterPro" id="IPR019533">
    <property type="entry name" value="Peptidase_S26"/>
</dbReference>
<dbReference type="OrthoDB" id="9996127at2759"/>
<dbReference type="InterPro" id="IPR000223">
    <property type="entry name" value="Pept_S26A_signal_pept_1"/>
</dbReference>
<keyword evidence="8 12" id="KW-1133">Transmembrane helix</keyword>
<feature type="domain" description="Peptidase S26" evidence="13">
    <location>
        <begin position="28"/>
        <end position="110"/>
    </location>
</feature>
<evidence type="ECO:0000256" key="1">
    <source>
        <dbReference type="ARBA" id="ARBA00004434"/>
    </source>
</evidence>
<dbReference type="RefSeq" id="XP_038751349.1">
    <property type="nucleotide sequence ID" value="XM_038883754.1"/>
</dbReference>
<dbReference type="CDD" id="cd06530">
    <property type="entry name" value="S26_SPase_I"/>
    <property type="match status" value="1"/>
</dbReference>
<evidence type="ECO:0000256" key="11">
    <source>
        <dbReference type="PIRSR" id="PIRSR600223-1"/>
    </source>
</evidence>
<dbReference type="PRINTS" id="PR00727">
    <property type="entry name" value="LEADERPTASE"/>
</dbReference>
<evidence type="ECO:0000256" key="7">
    <source>
        <dbReference type="ARBA" id="ARBA00022801"/>
    </source>
</evidence>
<proteinExistence type="inferred from homology"/>
<evidence type="ECO:0000259" key="13">
    <source>
        <dbReference type="Pfam" id="PF10502"/>
    </source>
</evidence>
<sequence length="202" mass="22851">MSFRPLWARARGSFFGATAIRLLGYATWIPIAITFNDYIATVTKISGASMYPYFNEDRDSTLTRDIVLNWKLNPQDGLKRGMIVTFRSPYHPETVAVKRVIAVEGEYVNTRPPHPQPVVRVPQGHIWVEGDGPADQTLDSNTYGPISMELVTGKILWFLYPFRKFGSTKWEEYKELGGRRLGGPGSTPEDYRTRAVDRCGFG</sequence>
<dbReference type="AlphaFoldDB" id="A0A9P6IE70"/>
<evidence type="ECO:0000256" key="10">
    <source>
        <dbReference type="ARBA" id="ARBA00023136"/>
    </source>
</evidence>
<evidence type="ECO:0000256" key="2">
    <source>
        <dbReference type="ARBA" id="ARBA00007066"/>
    </source>
</evidence>
<keyword evidence="10 12" id="KW-0472">Membrane</keyword>
<reference evidence="14" key="2">
    <citation type="submission" date="2020-11" db="EMBL/GenBank/DDBJ databases">
        <title>Whole genome sequencing of Colletotrichum sp.</title>
        <authorList>
            <person name="Li H."/>
        </authorList>
    </citation>
    <scope>NUCLEOTIDE SEQUENCE</scope>
    <source>
        <strain evidence="14">CkLH20</strain>
    </source>
</reference>
<evidence type="ECO:0000256" key="12">
    <source>
        <dbReference type="SAM" id="Phobius"/>
    </source>
</evidence>
<dbReference type="InterPro" id="IPR036286">
    <property type="entry name" value="LexA/Signal_pep-like_sf"/>
</dbReference>
<comment type="subcellular location">
    <subcellularLocation>
        <location evidence="1">Mitochondrion inner membrane</location>
        <topology evidence="1">Single-pass membrane protein</topology>
    </subcellularLocation>
</comment>
<evidence type="ECO:0000313" key="14">
    <source>
        <dbReference type="EMBL" id="KAF9881888.1"/>
    </source>
</evidence>
<dbReference type="PANTHER" id="PTHR46041">
    <property type="entry name" value="MITOCHONDRIAL INNER MEMBRANE PROTEASE SUBUNIT 2"/>
    <property type="match status" value="1"/>
</dbReference>
<dbReference type="Proteomes" id="UP000781932">
    <property type="component" value="Unassembled WGS sequence"/>
</dbReference>
<keyword evidence="15" id="KW-1185">Reference proteome</keyword>
<comment type="similarity">
    <text evidence="2">Belongs to the peptidase S26 family. IMP2 subfamily.</text>
</comment>
<evidence type="ECO:0000256" key="9">
    <source>
        <dbReference type="ARBA" id="ARBA00023128"/>
    </source>
</evidence>
<evidence type="ECO:0000256" key="4">
    <source>
        <dbReference type="ARBA" id="ARBA00022670"/>
    </source>
</evidence>
<dbReference type="GO" id="GO:0006627">
    <property type="term" value="P:protein processing involved in protein targeting to mitochondrion"/>
    <property type="evidence" value="ECO:0007669"/>
    <property type="project" value="InterPro"/>
</dbReference>
<gene>
    <name evidence="14" type="ORF">CkaCkLH20_01034</name>
</gene>
<organism evidence="14 15">
    <name type="scientific">Colletotrichum karsti</name>
    <dbReference type="NCBI Taxonomy" id="1095194"/>
    <lineage>
        <taxon>Eukaryota</taxon>
        <taxon>Fungi</taxon>
        <taxon>Dikarya</taxon>
        <taxon>Ascomycota</taxon>
        <taxon>Pezizomycotina</taxon>
        <taxon>Sordariomycetes</taxon>
        <taxon>Hypocreomycetidae</taxon>
        <taxon>Glomerellales</taxon>
        <taxon>Glomerellaceae</taxon>
        <taxon>Colletotrichum</taxon>
        <taxon>Colletotrichum boninense species complex</taxon>
    </lineage>
</organism>
<keyword evidence="7" id="KW-0378">Hydrolase</keyword>
<dbReference type="InterPro" id="IPR037730">
    <property type="entry name" value="IMP2"/>
</dbReference>
<feature type="active site" evidence="11">
    <location>
        <position position="49"/>
    </location>
</feature>
<evidence type="ECO:0000256" key="8">
    <source>
        <dbReference type="ARBA" id="ARBA00022989"/>
    </source>
</evidence>